<name>A0A9P9J6X2_9HYPO</name>
<organism evidence="2 3">
    <name type="scientific">Dactylonectria macrodidyma</name>
    <dbReference type="NCBI Taxonomy" id="307937"/>
    <lineage>
        <taxon>Eukaryota</taxon>
        <taxon>Fungi</taxon>
        <taxon>Dikarya</taxon>
        <taxon>Ascomycota</taxon>
        <taxon>Pezizomycotina</taxon>
        <taxon>Sordariomycetes</taxon>
        <taxon>Hypocreomycetidae</taxon>
        <taxon>Hypocreales</taxon>
        <taxon>Nectriaceae</taxon>
        <taxon>Dactylonectria</taxon>
    </lineage>
</organism>
<reference evidence="2" key="1">
    <citation type="journal article" date="2021" name="Nat. Commun.">
        <title>Genetic determinants of endophytism in the Arabidopsis root mycobiome.</title>
        <authorList>
            <person name="Mesny F."/>
            <person name="Miyauchi S."/>
            <person name="Thiergart T."/>
            <person name="Pickel B."/>
            <person name="Atanasova L."/>
            <person name="Karlsson M."/>
            <person name="Huettel B."/>
            <person name="Barry K.W."/>
            <person name="Haridas S."/>
            <person name="Chen C."/>
            <person name="Bauer D."/>
            <person name="Andreopoulos W."/>
            <person name="Pangilinan J."/>
            <person name="LaButti K."/>
            <person name="Riley R."/>
            <person name="Lipzen A."/>
            <person name="Clum A."/>
            <person name="Drula E."/>
            <person name="Henrissat B."/>
            <person name="Kohler A."/>
            <person name="Grigoriev I.V."/>
            <person name="Martin F.M."/>
            <person name="Hacquard S."/>
        </authorList>
    </citation>
    <scope>NUCLEOTIDE SEQUENCE</scope>
    <source>
        <strain evidence="2">MPI-CAGE-AT-0147</strain>
    </source>
</reference>
<dbReference type="OrthoDB" id="4450874at2759"/>
<dbReference type="Proteomes" id="UP000738349">
    <property type="component" value="Unassembled WGS sequence"/>
</dbReference>
<feature type="chain" id="PRO_5040245010" evidence="1">
    <location>
        <begin position="21"/>
        <end position="108"/>
    </location>
</feature>
<evidence type="ECO:0000313" key="2">
    <source>
        <dbReference type="EMBL" id="KAH7153447.1"/>
    </source>
</evidence>
<proteinExistence type="predicted"/>
<sequence>MKLSLFSVALPLVMMQSVAAIDWGRMCDGKSGTGDCTVFRSDVSGKCVSFSGKNSFWNDKIDYADVTRGTCFFYEHFDCVGINIGLRAPRAINLLDFSNRASSFRCDL</sequence>
<evidence type="ECO:0000256" key="1">
    <source>
        <dbReference type="SAM" id="SignalP"/>
    </source>
</evidence>
<gene>
    <name evidence="2" type="ORF">EDB81DRAFT_882386</name>
</gene>
<dbReference type="EMBL" id="JAGMUV010000006">
    <property type="protein sequence ID" value="KAH7153447.1"/>
    <property type="molecule type" value="Genomic_DNA"/>
</dbReference>
<feature type="signal peptide" evidence="1">
    <location>
        <begin position="1"/>
        <end position="20"/>
    </location>
</feature>
<comment type="caution">
    <text evidence="2">The sequence shown here is derived from an EMBL/GenBank/DDBJ whole genome shotgun (WGS) entry which is preliminary data.</text>
</comment>
<evidence type="ECO:0000313" key="3">
    <source>
        <dbReference type="Proteomes" id="UP000738349"/>
    </source>
</evidence>
<accession>A0A9P9J6X2</accession>
<keyword evidence="1" id="KW-0732">Signal</keyword>
<protein>
    <submittedName>
        <fullName evidence="2">Uncharacterized protein</fullName>
    </submittedName>
</protein>
<dbReference type="AlphaFoldDB" id="A0A9P9J6X2"/>
<keyword evidence="3" id="KW-1185">Reference proteome</keyword>